<dbReference type="InterPro" id="IPR001606">
    <property type="entry name" value="ARID_dom"/>
</dbReference>
<sequence>MTQITQSANLIENWIDNAAVKSIGSGVFPVVHPNTHAIPHSVVSASDSDIDNALHSSLTAFKSWKNTTHDERRDVLLRAAAILKSRSGEMYEAYASELDVDHHFVEFLVSITSSMMETAASLIIPALTGECPPTKRANVALYFCEREPLGVCLALAPWNAAPNLSIRAIINPLAAGNTVIFKTSDITPKTHFLWGDIFREAGLPDGCLNILHSSRENAPSVTQKLIADDRVRHVSFTGSTSVGKEIGKFAGHHLKPCLLELGGKCPVLVLDDADLDKVVQQSFFHAWVNAGQICMATERVIAGTSTYDKLIQTYKANAPPNTSSSVAMAGSFTRIVGMVDDALVKGAKVLVGSWPPSPEDVERCKIPNILLTDATPEMSIWDQETFGPIALILKACENEENGKSEDDAIVRAANASRYGLAASIYSTNITRMLKLAKELQVGLVRINEGTIGDEAVCPFGGCKDTGFGRFNGVEGIREFTQIKTYSIALLMFIMQQRQLQMQQAAGVGVGVGVGSQQQQQSQQPPQPPQQAHTPRTPHTPHTPHTPQQLNHQLPQPSTHTPTAPTIPFKISPQEFYKTLAELMIRRNTPIPPNILTWPPHPNGGKGEVVLGGKTVDLYKIFGVVVQLGGSGKLQREQQWDKVLQILQVPAQFNGVNMNGVG</sequence>
<comment type="caution">
    <text evidence="4">The sequence shown here is derived from an EMBL/GenBank/DDBJ whole genome shotgun (WGS) entry which is preliminary data.</text>
</comment>
<dbReference type="PANTHER" id="PTHR43353:SF6">
    <property type="entry name" value="CYTOPLASMIC ALDEHYDE DEHYDROGENASE (EUROFUNG)"/>
    <property type="match status" value="1"/>
</dbReference>
<feature type="compositionally biased region" description="Polar residues" evidence="2">
    <location>
        <begin position="553"/>
        <end position="563"/>
    </location>
</feature>
<dbReference type="PANTHER" id="PTHR43353">
    <property type="entry name" value="SUCCINATE-SEMIALDEHYDE DEHYDROGENASE, MITOCHONDRIAL"/>
    <property type="match status" value="1"/>
</dbReference>
<dbReference type="Pfam" id="PF00171">
    <property type="entry name" value="Aldedh"/>
    <property type="match status" value="1"/>
</dbReference>
<keyword evidence="1" id="KW-0560">Oxidoreductase</keyword>
<evidence type="ECO:0000256" key="1">
    <source>
        <dbReference type="ARBA" id="ARBA00023002"/>
    </source>
</evidence>
<dbReference type="Gene3D" id="3.40.605.10">
    <property type="entry name" value="Aldehyde Dehydrogenase, Chain A, domain 1"/>
    <property type="match status" value="1"/>
</dbReference>
<feature type="compositionally biased region" description="Low complexity" evidence="2">
    <location>
        <begin position="542"/>
        <end position="552"/>
    </location>
</feature>
<organism evidence="4 5">
    <name type="scientific">Wallemia ichthyophaga</name>
    <dbReference type="NCBI Taxonomy" id="245174"/>
    <lineage>
        <taxon>Eukaryota</taxon>
        <taxon>Fungi</taxon>
        <taxon>Dikarya</taxon>
        <taxon>Basidiomycota</taxon>
        <taxon>Wallemiomycotina</taxon>
        <taxon>Wallemiomycetes</taxon>
        <taxon>Wallemiales</taxon>
        <taxon>Wallemiaceae</taxon>
        <taxon>Wallemia</taxon>
    </lineage>
</organism>
<protein>
    <recommendedName>
        <fullName evidence="3">ARID domain-containing protein</fullName>
    </recommendedName>
</protein>
<feature type="compositionally biased region" description="Low complexity" evidence="2">
    <location>
        <begin position="514"/>
        <end position="536"/>
    </location>
</feature>
<proteinExistence type="predicted"/>
<evidence type="ECO:0000256" key="2">
    <source>
        <dbReference type="SAM" id="MobiDB-lite"/>
    </source>
</evidence>
<feature type="domain" description="ARID" evidence="3">
    <location>
        <begin position="569"/>
        <end position="661"/>
    </location>
</feature>
<dbReference type="AlphaFoldDB" id="A0A4T0ILG8"/>
<dbReference type="SUPFAM" id="SSF46774">
    <property type="entry name" value="ARID-like"/>
    <property type="match status" value="1"/>
</dbReference>
<reference evidence="4 5" key="1">
    <citation type="submission" date="2019-03" db="EMBL/GenBank/DDBJ databases">
        <title>Sequencing 23 genomes of Wallemia ichthyophaga.</title>
        <authorList>
            <person name="Gostincar C."/>
        </authorList>
    </citation>
    <scope>NUCLEOTIDE SEQUENCE [LARGE SCALE GENOMIC DNA]</scope>
    <source>
        <strain evidence="4 5">EXF-6200</strain>
    </source>
</reference>
<dbReference type="Pfam" id="PF01388">
    <property type="entry name" value="ARID"/>
    <property type="match status" value="1"/>
</dbReference>
<dbReference type="EMBL" id="SPOI01000420">
    <property type="protein sequence ID" value="TIB27691.1"/>
    <property type="molecule type" value="Genomic_DNA"/>
</dbReference>
<evidence type="ECO:0000313" key="5">
    <source>
        <dbReference type="Proteomes" id="UP000310689"/>
    </source>
</evidence>
<dbReference type="SUPFAM" id="SSF53720">
    <property type="entry name" value="ALDH-like"/>
    <property type="match status" value="1"/>
</dbReference>
<dbReference type="PROSITE" id="PS51011">
    <property type="entry name" value="ARID"/>
    <property type="match status" value="1"/>
</dbReference>
<evidence type="ECO:0000313" key="4">
    <source>
        <dbReference type="EMBL" id="TIB27691.1"/>
    </source>
</evidence>
<name>A0A4T0ILG8_WALIC</name>
<dbReference type="GO" id="GO:0009450">
    <property type="term" value="P:gamma-aminobutyric acid catabolic process"/>
    <property type="evidence" value="ECO:0007669"/>
    <property type="project" value="TreeGrafter"/>
</dbReference>
<evidence type="ECO:0000259" key="3">
    <source>
        <dbReference type="PROSITE" id="PS51011"/>
    </source>
</evidence>
<dbReference type="InterPro" id="IPR015590">
    <property type="entry name" value="Aldehyde_DH_dom"/>
</dbReference>
<dbReference type="Gene3D" id="1.10.150.60">
    <property type="entry name" value="ARID DNA-binding domain"/>
    <property type="match status" value="1"/>
</dbReference>
<dbReference type="InterPro" id="IPR050740">
    <property type="entry name" value="Aldehyde_DH_Superfamily"/>
</dbReference>
<dbReference type="InterPro" id="IPR016162">
    <property type="entry name" value="Ald_DH_N"/>
</dbReference>
<dbReference type="Gene3D" id="3.40.309.10">
    <property type="entry name" value="Aldehyde Dehydrogenase, Chain A, domain 2"/>
    <property type="match status" value="1"/>
</dbReference>
<dbReference type="Proteomes" id="UP000310689">
    <property type="component" value="Unassembled WGS sequence"/>
</dbReference>
<accession>A0A4T0ILG8</accession>
<dbReference type="GO" id="GO:0004777">
    <property type="term" value="F:succinate-semialdehyde dehydrogenase (NAD+) activity"/>
    <property type="evidence" value="ECO:0007669"/>
    <property type="project" value="TreeGrafter"/>
</dbReference>
<dbReference type="InterPro" id="IPR036431">
    <property type="entry name" value="ARID_dom_sf"/>
</dbReference>
<feature type="region of interest" description="Disordered" evidence="2">
    <location>
        <begin position="513"/>
        <end position="568"/>
    </location>
</feature>
<dbReference type="InterPro" id="IPR016163">
    <property type="entry name" value="Ald_DH_C"/>
</dbReference>
<dbReference type="GO" id="GO:0003677">
    <property type="term" value="F:DNA binding"/>
    <property type="evidence" value="ECO:0007669"/>
    <property type="project" value="InterPro"/>
</dbReference>
<dbReference type="InterPro" id="IPR016161">
    <property type="entry name" value="Ald_DH/histidinol_DH"/>
</dbReference>
<gene>
    <name evidence="4" type="ORF">E3P86_04036</name>
</gene>